<comment type="subunit">
    <text evidence="10">Forms an energy-coupling factor (ECF) transporter complex composed of an ATP-binding protein (A component, CbiO), a transmembrane protein (T component, CbiQ) and 2 possible substrate-capture proteins (S components, CbiM and CbiN) of unknown stoichimetry.</text>
</comment>
<organism evidence="11 12">
    <name type="scientific">Rhodoblastus sphagnicola</name>
    <dbReference type="NCBI Taxonomy" id="333368"/>
    <lineage>
        <taxon>Bacteria</taxon>
        <taxon>Pseudomonadati</taxon>
        <taxon>Pseudomonadota</taxon>
        <taxon>Alphaproteobacteria</taxon>
        <taxon>Hyphomicrobiales</taxon>
        <taxon>Rhodoblastaceae</taxon>
        <taxon>Rhodoblastus</taxon>
    </lineage>
</organism>
<dbReference type="HAMAP" id="MF_00330">
    <property type="entry name" value="CbiN"/>
    <property type="match status" value="1"/>
</dbReference>
<keyword evidence="9 10" id="KW-0170">Cobalt</keyword>
<evidence type="ECO:0000256" key="1">
    <source>
        <dbReference type="ARBA" id="ARBA00022426"/>
    </source>
</evidence>
<evidence type="ECO:0000256" key="5">
    <source>
        <dbReference type="ARBA" id="ARBA00022692"/>
    </source>
</evidence>
<evidence type="ECO:0000256" key="3">
    <source>
        <dbReference type="ARBA" id="ARBA00022475"/>
    </source>
</evidence>
<evidence type="ECO:0000313" key="11">
    <source>
        <dbReference type="EMBL" id="PPQ32930.1"/>
    </source>
</evidence>
<evidence type="ECO:0000256" key="4">
    <source>
        <dbReference type="ARBA" id="ARBA00022573"/>
    </source>
</evidence>
<evidence type="ECO:0000256" key="9">
    <source>
        <dbReference type="ARBA" id="ARBA00023285"/>
    </source>
</evidence>
<reference evidence="11 12" key="1">
    <citation type="journal article" date="2018" name="Arch. Microbiol.">
        <title>New insights into the metabolic potential of the phototrophic purple bacterium Rhodopila globiformis DSM 161(T) from its draft genome sequence and evidence for a vanadium-dependent nitrogenase.</title>
        <authorList>
            <person name="Imhoff J.F."/>
            <person name="Rahn T."/>
            <person name="Kunzel S."/>
            <person name="Neulinger S.C."/>
        </authorList>
    </citation>
    <scope>NUCLEOTIDE SEQUENCE [LARGE SCALE GENOMIC DNA]</scope>
    <source>
        <strain evidence="11 12">DSM 16996</strain>
    </source>
</reference>
<comment type="caution">
    <text evidence="10">Lacks conserved residue(s) required for the propagation of feature annotation.</text>
</comment>
<keyword evidence="6 10" id="KW-1133">Transmembrane helix</keyword>
<comment type="subcellular location">
    <subcellularLocation>
        <location evidence="10">Cell membrane</location>
        <topology evidence="10">Multi-pass membrane protein</topology>
    </subcellularLocation>
</comment>
<dbReference type="UniPathway" id="UPA00148"/>
<dbReference type="OrthoDB" id="1551318at2"/>
<comment type="caution">
    <text evidence="11">The sequence shown here is derived from an EMBL/GenBank/DDBJ whole genome shotgun (WGS) entry which is preliminary data.</text>
</comment>
<keyword evidence="1 10" id="KW-0171">Cobalt transport</keyword>
<keyword evidence="3 10" id="KW-1003">Cell membrane</keyword>
<dbReference type="RefSeq" id="WP_104506478.1">
    <property type="nucleotide sequence ID" value="NZ_JACIGC010000018.1"/>
</dbReference>
<keyword evidence="7 10" id="KW-0406">Ion transport</keyword>
<dbReference type="AlphaFoldDB" id="A0A2S6NEA5"/>
<dbReference type="PANTHER" id="PTHR38662">
    <property type="entry name" value="COBALT TRANSPORT PROTEIN CBIN"/>
    <property type="match status" value="1"/>
</dbReference>
<evidence type="ECO:0000256" key="8">
    <source>
        <dbReference type="ARBA" id="ARBA00023136"/>
    </source>
</evidence>
<dbReference type="EMBL" id="NHSJ01000033">
    <property type="protein sequence ID" value="PPQ32930.1"/>
    <property type="molecule type" value="Genomic_DNA"/>
</dbReference>
<dbReference type="GO" id="GO:0009236">
    <property type="term" value="P:cobalamin biosynthetic process"/>
    <property type="evidence" value="ECO:0007669"/>
    <property type="project" value="UniProtKB-UniRule"/>
</dbReference>
<keyword evidence="8 10" id="KW-0472">Membrane</keyword>
<evidence type="ECO:0000256" key="10">
    <source>
        <dbReference type="HAMAP-Rule" id="MF_00330"/>
    </source>
</evidence>
<evidence type="ECO:0000256" key="2">
    <source>
        <dbReference type="ARBA" id="ARBA00022448"/>
    </source>
</evidence>
<comment type="function">
    <text evidence="10">Part of the energy-coupling factor (ECF) transporter complex CbiMNOQ involved in cobalt import.</text>
</comment>
<sequence length="93" mass="9767">MKNRSLWLVVAALAIIAAPLVIPGLGGEFKGADDRGSEAISDARPGYKPWFEPLWKPPSGEVETGLFALQAAIGAGLVGYVIGRRAGQKNVAH</sequence>
<keyword evidence="5 10" id="KW-0812">Transmembrane</keyword>
<dbReference type="InterPro" id="IPR003705">
    <property type="entry name" value="CbiN"/>
</dbReference>
<evidence type="ECO:0000256" key="7">
    <source>
        <dbReference type="ARBA" id="ARBA00023065"/>
    </source>
</evidence>
<keyword evidence="4 10" id="KW-0169">Cobalamin biosynthesis</keyword>
<name>A0A2S6NEA5_9HYPH</name>
<accession>A0A2S6NEA5</accession>
<keyword evidence="12" id="KW-1185">Reference proteome</keyword>
<dbReference type="NCBIfam" id="NF002780">
    <property type="entry name" value="PRK02898.1"/>
    <property type="match status" value="1"/>
</dbReference>
<dbReference type="Proteomes" id="UP000239089">
    <property type="component" value="Unassembled WGS sequence"/>
</dbReference>
<comment type="similarity">
    <text evidence="10">Belongs to the CbiN family.</text>
</comment>
<protein>
    <recommendedName>
        <fullName evidence="10">Cobalt transport protein CbiN</fullName>
    </recommendedName>
    <alternativeName>
        <fullName evidence="10">Energy-coupling factor transporter probable substrate-capture protein CbiN</fullName>
        <shortName evidence="10">ECF transporter S component CbiN</shortName>
    </alternativeName>
</protein>
<comment type="pathway">
    <text evidence="10">Cofactor biosynthesis; adenosylcobalamin biosynthesis.</text>
</comment>
<gene>
    <name evidence="10" type="primary">cbiN</name>
    <name evidence="11" type="ORF">CCR94_03435</name>
</gene>
<dbReference type="PANTHER" id="PTHR38662:SF1">
    <property type="entry name" value="COBALT TRANSPORT PROTEIN CBIN"/>
    <property type="match status" value="1"/>
</dbReference>
<keyword evidence="2 10" id="KW-0813">Transport</keyword>
<evidence type="ECO:0000313" key="12">
    <source>
        <dbReference type="Proteomes" id="UP000239089"/>
    </source>
</evidence>
<dbReference type="GO" id="GO:0015087">
    <property type="term" value="F:cobalt ion transmembrane transporter activity"/>
    <property type="evidence" value="ECO:0007669"/>
    <property type="project" value="UniProtKB-UniRule"/>
</dbReference>
<evidence type="ECO:0000256" key="6">
    <source>
        <dbReference type="ARBA" id="ARBA00022989"/>
    </source>
</evidence>
<dbReference type="GO" id="GO:0005886">
    <property type="term" value="C:plasma membrane"/>
    <property type="evidence" value="ECO:0007669"/>
    <property type="project" value="UniProtKB-SubCell"/>
</dbReference>
<feature type="transmembrane region" description="Helical" evidence="10">
    <location>
        <begin position="64"/>
        <end position="83"/>
    </location>
</feature>
<proteinExistence type="inferred from homology"/>
<dbReference type="Pfam" id="PF02553">
    <property type="entry name" value="CbiN"/>
    <property type="match status" value="1"/>
</dbReference>